<dbReference type="Pfam" id="PF07845">
    <property type="entry name" value="DUF1636"/>
    <property type="match status" value="1"/>
</dbReference>
<sequence length="133" mass="14230">MAHCNEHHPVVVQVCTTCRAEGEALEPREARAGARLYAALRSASGPGDPEIAPVECFSVCRRPCTLSFSAPGAWTYVVADVAAAIDPQEIFSTARLYGAAPKGIVPWKERPAALKRGVVARIPPSPTEQEPRP</sequence>
<evidence type="ECO:0000313" key="1">
    <source>
        <dbReference type="EMBL" id="RBP02431.1"/>
    </source>
</evidence>
<protein>
    <submittedName>
        <fullName evidence="1">Putative metal-binding protein</fullName>
    </submittedName>
</protein>
<comment type="caution">
    <text evidence="1">The sequence shown here is derived from an EMBL/GenBank/DDBJ whole genome shotgun (WGS) entry which is preliminary data.</text>
</comment>
<accession>A0A366EJ46</accession>
<organism evidence="1 2">
    <name type="scientific">Roseiarcus fermentans</name>
    <dbReference type="NCBI Taxonomy" id="1473586"/>
    <lineage>
        <taxon>Bacteria</taxon>
        <taxon>Pseudomonadati</taxon>
        <taxon>Pseudomonadota</taxon>
        <taxon>Alphaproteobacteria</taxon>
        <taxon>Hyphomicrobiales</taxon>
        <taxon>Roseiarcaceae</taxon>
        <taxon>Roseiarcus</taxon>
    </lineage>
</organism>
<reference evidence="1 2" key="1">
    <citation type="submission" date="2018-06" db="EMBL/GenBank/DDBJ databases">
        <title>Genomic Encyclopedia of Type Strains, Phase IV (KMG-IV): sequencing the most valuable type-strain genomes for metagenomic binning, comparative biology and taxonomic classification.</title>
        <authorList>
            <person name="Goeker M."/>
        </authorList>
    </citation>
    <scope>NUCLEOTIDE SEQUENCE [LARGE SCALE GENOMIC DNA]</scope>
    <source>
        <strain evidence="1 2">DSM 24875</strain>
    </source>
</reference>
<evidence type="ECO:0000313" key="2">
    <source>
        <dbReference type="Proteomes" id="UP000253529"/>
    </source>
</evidence>
<gene>
    <name evidence="1" type="ORF">DFR50_15220</name>
</gene>
<dbReference type="EMBL" id="QNRK01000052">
    <property type="protein sequence ID" value="RBP02431.1"/>
    <property type="molecule type" value="Genomic_DNA"/>
</dbReference>
<keyword evidence="2" id="KW-1185">Reference proteome</keyword>
<proteinExistence type="predicted"/>
<dbReference type="InterPro" id="IPR012863">
    <property type="entry name" value="DUF1636"/>
</dbReference>
<dbReference type="Proteomes" id="UP000253529">
    <property type="component" value="Unassembled WGS sequence"/>
</dbReference>
<name>A0A366EJ46_9HYPH</name>
<dbReference type="RefSeq" id="WP_245428213.1">
    <property type="nucleotide sequence ID" value="NZ_QNRK01000052.1"/>
</dbReference>
<dbReference type="AlphaFoldDB" id="A0A366EJ46"/>